<reference evidence="2" key="1">
    <citation type="journal article" date="2019" name="Int. J. Syst. Evol. Microbiol.">
        <title>The Global Catalogue of Microorganisms (GCM) 10K type strain sequencing project: providing services to taxonomists for standard genome sequencing and annotation.</title>
        <authorList>
            <consortium name="The Broad Institute Genomics Platform"/>
            <consortium name="The Broad Institute Genome Sequencing Center for Infectious Disease"/>
            <person name="Wu L."/>
            <person name="Ma J."/>
        </authorList>
    </citation>
    <scope>NUCLEOTIDE SEQUENCE [LARGE SCALE GENOMIC DNA]</scope>
    <source>
        <strain evidence="2">JCM 6238</strain>
    </source>
</reference>
<comment type="caution">
    <text evidence="1">The sequence shown here is derived from an EMBL/GenBank/DDBJ whole genome shotgun (WGS) entry which is preliminary data.</text>
</comment>
<accession>A0ABP5S734</accession>
<sequence>MPMTPELAEALRAGPFHTALRVAIQTSGLGLDRIRHRLAMRGITVSTTSLSYWQSGRSRPERAESLAAVTALEDLLELPAGSLRVLLGPKRARGPRSIRGQLPRPDAVLGGDAVRELCDQVPASREHTLDILSQQVIVHVDSEWQESVFELSMLVRARRDDVDRYILLYRGDEGCDIDDIEFKPVRDCSVPNILRHPDAPVALAEIVFDTPLPKGATHLFEIVVQGNGGRSSGHGNAFRYPVDQYSLQVRFAPDAIPRRVYRFAQSSLQREKRETGDLQLGPNRTVALAEPVPRPGALGIGWEIE</sequence>
<evidence type="ECO:0000313" key="2">
    <source>
        <dbReference type="Proteomes" id="UP001501584"/>
    </source>
</evidence>
<name>A0ABP5S734_9ACTN</name>
<protein>
    <recommendedName>
        <fullName evidence="3">XRE family transcriptional regulator</fullName>
    </recommendedName>
</protein>
<gene>
    <name evidence="1" type="ORF">GCM10010403_07990</name>
</gene>
<proteinExistence type="predicted"/>
<evidence type="ECO:0000313" key="1">
    <source>
        <dbReference type="EMBL" id="GAA2320777.1"/>
    </source>
</evidence>
<dbReference type="EMBL" id="BAAASX010000001">
    <property type="protein sequence ID" value="GAA2320777.1"/>
    <property type="molecule type" value="Genomic_DNA"/>
</dbReference>
<evidence type="ECO:0008006" key="3">
    <source>
        <dbReference type="Google" id="ProtNLM"/>
    </source>
</evidence>
<organism evidence="1 2">
    <name type="scientific">Glycomyces rutgersensis</name>
    <dbReference type="NCBI Taxonomy" id="58115"/>
    <lineage>
        <taxon>Bacteria</taxon>
        <taxon>Bacillati</taxon>
        <taxon>Actinomycetota</taxon>
        <taxon>Actinomycetes</taxon>
        <taxon>Glycomycetales</taxon>
        <taxon>Glycomycetaceae</taxon>
        <taxon>Glycomyces</taxon>
    </lineage>
</organism>
<keyword evidence="2" id="KW-1185">Reference proteome</keyword>
<dbReference type="Proteomes" id="UP001501584">
    <property type="component" value="Unassembled WGS sequence"/>
</dbReference>